<dbReference type="Proteomes" id="UP000501690">
    <property type="component" value="Linkage Group LG10"/>
</dbReference>
<sequence length="133" mass="15316">MFLGLKVFKSIHTTNAANAGYRAIAFDFRVYGLSEQRRQKRPTYLTLMMPWTSVPLPRQQQILAALMFRSVTRNIYTIFSGSEIPFAGNNQKIMDLYNPSTPVPPWFSEEELATYASLYEQSGFTFALKVPYR</sequence>
<dbReference type="InterPro" id="IPR029058">
    <property type="entry name" value="AB_hydrolase_fold"/>
</dbReference>
<accession>A0A4D6N7C9</accession>
<evidence type="ECO:0000313" key="1">
    <source>
        <dbReference type="EMBL" id="QCE09656.1"/>
    </source>
</evidence>
<protein>
    <submittedName>
        <fullName evidence="1">Uncharacterized protein</fullName>
    </submittedName>
</protein>
<gene>
    <name evidence="1" type="ORF">DEO72_LG10g877</name>
</gene>
<evidence type="ECO:0000313" key="2">
    <source>
        <dbReference type="Proteomes" id="UP000501690"/>
    </source>
</evidence>
<dbReference type="EMBL" id="CP039354">
    <property type="protein sequence ID" value="QCE09656.1"/>
    <property type="molecule type" value="Genomic_DNA"/>
</dbReference>
<organism evidence="1 2">
    <name type="scientific">Vigna unguiculata</name>
    <name type="common">Cowpea</name>
    <dbReference type="NCBI Taxonomy" id="3917"/>
    <lineage>
        <taxon>Eukaryota</taxon>
        <taxon>Viridiplantae</taxon>
        <taxon>Streptophyta</taxon>
        <taxon>Embryophyta</taxon>
        <taxon>Tracheophyta</taxon>
        <taxon>Spermatophyta</taxon>
        <taxon>Magnoliopsida</taxon>
        <taxon>eudicotyledons</taxon>
        <taxon>Gunneridae</taxon>
        <taxon>Pentapetalae</taxon>
        <taxon>rosids</taxon>
        <taxon>fabids</taxon>
        <taxon>Fabales</taxon>
        <taxon>Fabaceae</taxon>
        <taxon>Papilionoideae</taxon>
        <taxon>50 kb inversion clade</taxon>
        <taxon>NPAAA clade</taxon>
        <taxon>indigoferoid/millettioid clade</taxon>
        <taxon>Phaseoleae</taxon>
        <taxon>Vigna</taxon>
    </lineage>
</organism>
<reference evidence="1 2" key="1">
    <citation type="submission" date="2019-04" db="EMBL/GenBank/DDBJ databases">
        <title>An improved genome assembly and genetic linkage map for asparagus bean, Vigna unguiculata ssp. sesquipedialis.</title>
        <authorList>
            <person name="Xia Q."/>
            <person name="Zhang R."/>
            <person name="Dong Y."/>
        </authorList>
    </citation>
    <scope>NUCLEOTIDE SEQUENCE [LARGE SCALE GENOMIC DNA]</scope>
    <source>
        <tissue evidence="1">Leaf</tissue>
    </source>
</reference>
<proteinExistence type="predicted"/>
<dbReference type="AlphaFoldDB" id="A0A4D6N7C9"/>
<name>A0A4D6N7C9_VIGUN</name>
<dbReference type="PANTHER" id="PTHR43329">
    <property type="entry name" value="EPOXIDE HYDROLASE"/>
    <property type="match status" value="1"/>
</dbReference>
<keyword evidence="2" id="KW-1185">Reference proteome</keyword>
<dbReference type="Gene3D" id="3.40.50.1820">
    <property type="entry name" value="alpha/beta hydrolase"/>
    <property type="match status" value="1"/>
</dbReference>